<evidence type="ECO:0000313" key="1">
    <source>
        <dbReference type="EMBL" id="QWW77999.1"/>
    </source>
</evidence>
<sequence>MWARIDIDPENRELESVAELTDIDPDGRFHPSLVWIECLAGTQQGYIYDGSGFIPPIPV</sequence>
<protein>
    <recommendedName>
        <fullName evidence="3">Phage tail protein</fullName>
    </recommendedName>
</protein>
<reference evidence="1 2" key="1">
    <citation type="submission" date="2021-06" db="EMBL/GenBank/DDBJ databases">
        <title>Leclercia pneumoniae sp. nov.</title>
        <authorList>
            <person name="Hoenemann M."/>
            <person name="Viehweger A."/>
            <person name="Dietze N."/>
        </authorList>
    </citation>
    <scope>NUCLEOTIDE SEQUENCE [LARGE SCALE GENOMIC DNA]</scope>
    <source>
        <strain evidence="2">49125</strain>
    </source>
</reference>
<organism evidence="1 2">
    <name type="scientific">Leclercia pneumoniae</name>
    <dbReference type="NCBI Taxonomy" id="2815358"/>
    <lineage>
        <taxon>Bacteria</taxon>
        <taxon>Pseudomonadati</taxon>
        <taxon>Pseudomonadota</taxon>
        <taxon>Gammaproteobacteria</taxon>
        <taxon>Enterobacterales</taxon>
        <taxon>Enterobacteriaceae</taxon>
        <taxon>Leclercia</taxon>
    </lineage>
</organism>
<proteinExistence type="predicted"/>
<keyword evidence="2" id="KW-1185">Reference proteome</keyword>
<dbReference type="EMBL" id="CP076838">
    <property type="protein sequence ID" value="QWW77999.1"/>
    <property type="molecule type" value="Genomic_DNA"/>
</dbReference>
<evidence type="ECO:0008006" key="3">
    <source>
        <dbReference type="Google" id="ProtNLM"/>
    </source>
</evidence>
<dbReference type="RefSeq" id="WP_207293552.1">
    <property type="nucleotide sequence ID" value="NZ_CP071383.1"/>
</dbReference>
<dbReference type="Proteomes" id="UP000683497">
    <property type="component" value="Chromosome"/>
</dbReference>
<evidence type="ECO:0000313" key="2">
    <source>
        <dbReference type="Proteomes" id="UP000683497"/>
    </source>
</evidence>
<gene>
    <name evidence="1" type="ORF">KQ929_11990</name>
</gene>
<name>A0ABX8JRJ2_9ENTR</name>
<accession>A0ABX8JRJ2</accession>